<reference evidence="17 18" key="1">
    <citation type="journal article" date="2016" name="Genome Biol. Evol.">
        <title>Divergent and convergent evolution of fungal pathogenicity.</title>
        <authorList>
            <person name="Shang Y."/>
            <person name="Xiao G."/>
            <person name="Zheng P."/>
            <person name="Cen K."/>
            <person name="Zhan S."/>
            <person name="Wang C."/>
        </authorList>
    </citation>
    <scope>NUCLEOTIDE SEQUENCE [LARGE SCALE GENOMIC DNA]</scope>
    <source>
        <strain evidence="17 18">ARSEF 7405</strain>
    </source>
</reference>
<keyword evidence="10" id="KW-0378">Hydrolase</keyword>
<evidence type="ECO:0000256" key="10">
    <source>
        <dbReference type="ARBA" id="ARBA00022801"/>
    </source>
</evidence>
<gene>
    <name evidence="17" type="ORF">AAP_04226</name>
</gene>
<dbReference type="PANTHER" id="PTHR12302">
    <property type="entry name" value="EBNA2 BINDING PROTEIN P100"/>
    <property type="match status" value="1"/>
</dbReference>
<comment type="similarity">
    <text evidence="3">Belongs to the LCL3 family.</text>
</comment>
<keyword evidence="18" id="KW-1185">Reference proteome</keyword>
<dbReference type="FunFam" id="2.40.50.90:FF:000029">
    <property type="entry name" value="Probable endonuclease lcl3"/>
    <property type="match status" value="1"/>
</dbReference>
<feature type="compositionally biased region" description="Pro residues" evidence="15">
    <location>
        <begin position="1"/>
        <end position="10"/>
    </location>
</feature>
<keyword evidence="8" id="KW-0479">Metal-binding</keyword>
<evidence type="ECO:0000259" key="16">
    <source>
        <dbReference type="PROSITE" id="PS50830"/>
    </source>
</evidence>
<evidence type="ECO:0000256" key="15">
    <source>
        <dbReference type="SAM" id="MobiDB-lite"/>
    </source>
</evidence>
<name>A0A167XBJ7_9EURO</name>
<dbReference type="GO" id="GO:0016787">
    <property type="term" value="F:hydrolase activity"/>
    <property type="evidence" value="ECO:0007669"/>
    <property type="project" value="UniProtKB-KW"/>
</dbReference>
<keyword evidence="12" id="KW-1133">Transmembrane helix</keyword>
<dbReference type="EMBL" id="AZGZ01000019">
    <property type="protein sequence ID" value="KZZ89875.1"/>
    <property type="molecule type" value="Genomic_DNA"/>
</dbReference>
<evidence type="ECO:0000256" key="11">
    <source>
        <dbReference type="ARBA" id="ARBA00022837"/>
    </source>
</evidence>
<dbReference type="SUPFAM" id="SSF50199">
    <property type="entry name" value="Staphylococcal nuclease"/>
    <property type="match status" value="1"/>
</dbReference>
<keyword evidence="6" id="KW-0812">Transmembrane</keyword>
<dbReference type="Gene3D" id="2.40.50.90">
    <property type="match status" value="1"/>
</dbReference>
<evidence type="ECO:0000256" key="1">
    <source>
        <dbReference type="ARBA" id="ARBA00004167"/>
    </source>
</evidence>
<evidence type="ECO:0000256" key="12">
    <source>
        <dbReference type="ARBA" id="ARBA00022989"/>
    </source>
</evidence>
<dbReference type="OrthoDB" id="430293at2759"/>
<dbReference type="VEuPathDB" id="FungiDB:AAP_04226"/>
<keyword evidence="7" id="KW-0540">Nuclease</keyword>
<evidence type="ECO:0000256" key="4">
    <source>
        <dbReference type="ARBA" id="ARBA00013404"/>
    </source>
</evidence>
<evidence type="ECO:0000313" key="18">
    <source>
        <dbReference type="Proteomes" id="UP000242877"/>
    </source>
</evidence>
<dbReference type="PROSITE" id="PS50830">
    <property type="entry name" value="TNASE_3"/>
    <property type="match status" value="1"/>
</dbReference>
<feature type="domain" description="TNase-like" evidence="16">
    <location>
        <begin position="93"/>
        <end position="273"/>
    </location>
</feature>
<proteinExistence type="inferred from homology"/>
<evidence type="ECO:0000256" key="7">
    <source>
        <dbReference type="ARBA" id="ARBA00022722"/>
    </source>
</evidence>
<dbReference type="GO" id="GO:0016020">
    <property type="term" value="C:membrane"/>
    <property type="evidence" value="ECO:0007669"/>
    <property type="project" value="UniProtKB-SubCell"/>
</dbReference>
<dbReference type="InterPro" id="IPR016071">
    <property type="entry name" value="Staphylococal_nuclease_OB-fold"/>
</dbReference>
<evidence type="ECO:0000256" key="3">
    <source>
        <dbReference type="ARBA" id="ARBA00005435"/>
    </source>
</evidence>
<evidence type="ECO:0000256" key="13">
    <source>
        <dbReference type="ARBA" id="ARBA00023128"/>
    </source>
</evidence>
<evidence type="ECO:0000256" key="14">
    <source>
        <dbReference type="ARBA" id="ARBA00023136"/>
    </source>
</evidence>
<dbReference type="Pfam" id="PF00565">
    <property type="entry name" value="SNase"/>
    <property type="match status" value="1"/>
</dbReference>
<feature type="compositionally biased region" description="Low complexity" evidence="15">
    <location>
        <begin position="13"/>
        <end position="25"/>
    </location>
</feature>
<comment type="caution">
    <text evidence="17">The sequence shown here is derived from an EMBL/GenBank/DDBJ whole genome shotgun (WGS) entry which is preliminary data.</text>
</comment>
<dbReference type="Proteomes" id="UP000242877">
    <property type="component" value="Unassembled WGS sequence"/>
</dbReference>
<keyword evidence="9" id="KW-0255">Endonuclease</keyword>
<dbReference type="InterPro" id="IPR035437">
    <property type="entry name" value="SNase_OB-fold_sf"/>
</dbReference>
<evidence type="ECO:0000256" key="8">
    <source>
        <dbReference type="ARBA" id="ARBA00022723"/>
    </source>
</evidence>
<evidence type="ECO:0000313" key="17">
    <source>
        <dbReference type="EMBL" id="KZZ89875.1"/>
    </source>
</evidence>
<dbReference type="SMART" id="SM00318">
    <property type="entry name" value="SNc"/>
    <property type="match status" value="1"/>
</dbReference>
<evidence type="ECO:0000256" key="2">
    <source>
        <dbReference type="ARBA" id="ARBA00004173"/>
    </source>
</evidence>
<feature type="region of interest" description="Disordered" evidence="15">
    <location>
        <begin position="293"/>
        <end position="334"/>
    </location>
</feature>
<evidence type="ECO:0000256" key="9">
    <source>
        <dbReference type="ARBA" id="ARBA00022759"/>
    </source>
</evidence>
<keyword evidence="11" id="KW-0106">Calcium</keyword>
<dbReference type="GO" id="GO:0004519">
    <property type="term" value="F:endonuclease activity"/>
    <property type="evidence" value="ECO:0007669"/>
    <property type="project" value="UniProtKB-KW"/>
</dbReference>
<protein>
    <recommendedName>
        <fullName evidence="4">Probable endonuclease LCL3</fullName>
    </recommendedName>
    <alternativeName>
        <fullName evidence="5">Probable endonuclease lcl3</fullName>
    </alternativeName>
</protein>
<accession>A0A167XBJ7</accession>
<organism evidence="17 18">
    <name type="scientific">Ascosphaera apis ARSEF 7405</name>
    <dbReference type="NCBI Taxonomy" id="392613"/>
    <lineage>
        <taxon>Eukaryota</taxon>
        <taxon>Fungi</taxon>
        <taxon>Dikarya</taxon>
        <taxon>Ascomycota</taxon>
        <taxon>Pezizomycotina</taxon>
        <taxon>Eurotiomycetes</taxon>
        <taxon>Eurotiomycetidae</taxon>
        <taxon>Onygenales</taxon>
        <taxon>Ascosphaeraceae</taxon>
        <taxon>Ascosphaera</taxon>
    </lineage>
</organism>
<feature type="compositionally biased region" description="Low complexity" evidence="15">
    <location>
        <begin position="301"/>
        <end position="320"/>
    </location>
</feature>
<dbReference type="PANTHER" id="PTHR12302:SF3">
    <property type="entry name" value="SERINE_THREONINE-PROTEIN KINASE 31"/>
    <property type="match status" value="1"/>
</dbReference>
<dbReference type="GO" id="GO:0005739">
    <property type="term" value="C:mitochondrion"/>
    <property type="evidence" value="ECO:0007669"/>
    <property type="project" value="UniProtKB-SubCell"/>
</dbReference>
<evidence type="ECO:0000256" key="5">
    <source>
        <dbReference type="ARBA" id="ARBA00014651"/>
    </source>
</evidence>
<dbReference type="AlphaFoldDB" id="A0A167XBJ7"/>
<evidence type="ECO:0000256" key="6">
    <source>
        <dbReference type="ARBA" id="ARBA00022692"/>
    </source>
</evidence>
<comment type="subcellular location">
    <subcellularLocation>
        <location evidence="1">Membrane</location>
        <topology evidence="1">Single-pass membrane protein</topology>
    </subcellularLocation>
    <subcellularLocation>
        <location evidence="2">Mitochondrion</location>
    </subcellularLocation>
</comment>
<sequence>MVPWPFPSKPPGSSSDDNNKKSSSSPITHLITSLTSPRSSFTSPNWSSYGEPSNLIATCLLTATILGGARLYRKYLRRIPDADNIEQSWFRKRSLLGYVTSVGDGDNFRMFHTPGGVLAGWGWARKVPELRKELKGRTLHVRLAGIDAPELAHFGNPSQPYGAEALAFLKSYLLHRRVRAYIHRPDQYGRVVATVYANRLPYPFNNPKTGFSLPLPLPMWVYGRDVSMVMLRKGLATVYEAKFGAEYGGERMERKYRRAEARAKRWERGMWRKKGRVGFFETPREFKTRMSELQKAKDGVKGAAAGTTMTTTKRSYTRASSAKKESSRAASTKK</sequence>
<dbReference type="GO" id="GO:0046872">
    <property type="term" value="F:metal ion binding"/>
    <property type="evidence" value="ECO:0007669"/>
    <property type="project" value="UniProtKB-KW"/>
</dbReference>
<feature type="region of interest" description="Disordered" evidence="15">
    <location>
        <begin position="1"/>
        <end position="29"/>
    </location>
</feature>
<keyword evidence="14" id="KW-0472">Membrane</keyword>
<keyword evidence="13" id="KW-0496">Mitochondrion</keyword>